<evidence type="ECO:0000313" key="1">
    <source>
        <dbReference type="EMBL" id="HGS87061.1"/>
    </source>
</evidence>
<proteinExistence type="predicted"/>
<comment type="caution">
    <text evidence="1">The sequence shown here is derived from an EMBL/GenBank/DDBJ whole genome shotgun (WGS) entry which is preliminary data.</text>
</comment>
<name>A0A7C4L1D1_9CHLR</name>
<sequence length="404" mass="45210">MANLFILDIDGVLVKPGGYRTALHRTIAHFLEQLGLPDSFNLTEEEIGTFEANGITSEWDMIPLTFAILFDKALSNAKIHLPSLKQAIEWFRKTHPLVERPSYVENIAEWLGMAIPSLPLADALFSRLQQNPDNHPFRNLAGQPFTVEVLGNTRDFSANPFSRLFQNQVLGKTLFAQYYPNLPVVQVESTLGRYDEPNLEPTLQKELREQIKNGKIRAAAMTLRPNWVENISINGNSCRAGFSPEAEIALNLSGLEGIPLAGYGTLLWACERYHLAIDQILKPSEFHALTAILMTFTDITNALHLTMRLYQPAQGNFPEGSPFSLGDFLPDEPLHIHVFEDSPNGIRSVIRASEILKNAGWPVWLNLWGITDHPHKKKALQDLGAKVFGNVNEALATALEMNRN</sequence>
<accession>A0A7C4L1D1</accession>
<organism evidence="1">
    <name type="scientific">Bellilinea caldifistulae</name>
    <dbReference type="NCBI Taxonomy" id="360411"/>
    <lineage>
        <taxon>Bacteria</taxon>
        <taxon>Bacillati</taxon>
        <taxon>Chloroflexota</taxon>
        <taxon>Anaerolineae</taxon>
        <taxon>Anaerolineales</taxon>
        <taxon>Anaerolineaceae</taxon>
        <taxon>Bellilinea</taxon>
    </lineage>
</organism>
<dbReference type="EMBL" id="DSXR01000052">
    <property type="protein sequence ID" value="HGS87061.1"/>
    <property type="molecule type" value="Genomic_DNA"/>
</dbReference>
<dbReference type="AlphaFoldDB" id="A0A7C4L1D1"/>
<reference evidence="1" key="1">
    <citation type="journal article" date="2020" name="mSystems">
        <title>Genome- and Community-Level Interaction Insights into Carbon Utilization and Element Cycling Functions of Hydrothermarchaeota in Hydrothermal Sediment.</title>
        <authorList>
            <person name="Zhou Z."/>
            <person name="Liu Y."/>
            <person name="Xu W."/>
            <person name="Pan J."/>
            <person name="Luo Z.H."/>
            <person name="Li M."/>
        </authorList>
    </citation>
    <scope>NUCLEOTIDE SEQUENCE [LARGE SCALE GENOMIC DNA]</scope>
    <source>
        <strain evidence="1">SpSt-556</strain>
    </source>
</reference>
<gene>
    <name evidence="1" type="ORF">ENT17_05515</name>
</gene>
<protein>
    <submittedName>
        <fullName evidence="1">Uncharacterized protein</fullName>
    </submittedName>
</protein>